<sequence>MAEVQTETEMPHARLMHFPVPMFAIVMGLMGLALALHSADATLPVAGILSVWVTLAGIVVFGVIALFYVAKLLRHPHAVVGEWNHPVRLAFFPAISISMLLIATALLPQAKDVARLVWIVGAAFQGVLTLAVISGWISHRSFQVGQLTPAWFIPAVGNVVVPIAGAQLGYVELSWLFFSTGIIFWIVLLTLVFNRLIFHDPIPGKLLPTLVILVAPPAVGFLAYLSLNGGVDGFARVLLNAGYVFAALVAVQAPKFRRLPFALPWWALSFPVAALTIASFRFAAMTGSGAHEVIGLGLLAVLILIMAGLIYRTCIAVLRGEICVPE</sequence>
<dbReference type="GO" id="GO:0046583">
    <property type="term" value="F:monoatomic cation efflux transmembrane transporter activity"/>
    <property type="evidence" value="ECO:0007669"/>
    <property type="project" value="TreeGrafter"/>
</dbReference>
<dbReference type="InterPro" id="IPR052951">
    <property type="entry name" value="Tellurite_res_ion_channel"/>
</dbReference>
<evidence type="ECO:0000256" key="3">
    <source>
        <dbReference type="ARBA" id="ARBA00022989"/>
    </source>
</evidence>
<feature type="transmembrane region" description="Helical" evidence="5">
    <location>
        <begin position="20"/>
        <end position="39"/>
    </location>
</feature>
<gene>
    <name evidence="6" type="ORF">SAMN04488042_104179</name>
</gene>
<name>A0A1I4NGC1_9RHOB</name>
<keyword evidence="4 5" id="KW-0472">Membrane</keyword>
<feature type="transmembrane region" description="Helical" evidence="5">
    <location>
        <begin position="206"/>
        <end position="227"/>
    </location>
</feature>
<feature type="transmembrane region" description="Helical" evidence="5">
    <location>
        <begin position="175"/>
        <end position="194"/>
    </location>
</feature>
<dbReference type="AlphaFoldDB" id="A0A1I4NGC1"/>
<feature type="transmembrane region" description="Helical" evidence="5">
    <location>
        <begin position="89"/>
        <end position="110"/>
    </location>
</feature>
<accession>A0A1I4NGC1</accession>
<dbReference type="Proteomes" id="UP000199144">
    <property type="component" value="Unassembled WGS sequence"/>
</dbReference>
<dbReference type="CDD" id="cd09323">
    <property type="entry name" value="TDT_SLAC1_like"/>
    <property type="match status" value="1"/>
</dbReference>
<feature type="transmembrane region" description="Helical" evidence="5">
    <location>
        <begin position="45"/>
        <end position="69"/>
    </location>
</feature>
<dbReference type="STRING" id="254406.SAMN04488042_104179"/>
<dbReference type="GO" id="GO:0005886">
    <property type="term" value="C:plasma membrane"/>
    <property type="evidence" value="ECO:0007669"/>
    <property type="project" value="TreeGrafter"/>
</dbReference>
<dbReference type="PANTHER" id="PTHR37955:SF1">
    <property type="entry name" value="DEP DOMAIN-CONTAINING PROTEIN"/>
    <property type="match status" value="1"/>
</dbReference>
<evidence type="ECO:0000256" key="1">
    <source>
        <dbReference type="ARBA" id="ARBA00004141"/>
    </source>
</evidence>
<keyword evidence="7" id="KW-1185">Reference proteome</keyword>
<reference evidence="6 7" key="1">
    <citation type="submission" date="2016-10" db="EMBL/GenBank/DDBJ databases">
        <authorList>
            <person name="de Groot N.N."/>
        </authorList>
    </citation>
    <scope>NUCLEOTIDE SEQUENCE [LARGE SCALE GENOMIC DNA]</scope>
    <source>
        <strain evidence="6 7">DSM 15283</strain>
    </source>
</reference>
<evidence type="ECO:0000256" key="4">
    <source>
        <dbReference type="ARBA" id="ARBA00023136"/>
    </source>
</evidence>
<dbReference type="EMBL" id="FOTQ01000004">
    <property type="protein sequence ID" value="SFM14584.1"/>
    <property type="molecule type" value="Genomic_DNA"/>
</dbReference>
<feature type="transmembrane region" description="Helical" evidence="5">
    <location>
        <begin position="263"/>
        <end position="284"/>
    </location>
</feature>
<evidence type="ECO:0000313" key="7">
    <source>
        <dbReference type="Proteomes" id="UP000199144"/>
    </source>
</evidence>
<organism evidence="6 7">
    <name type="scientific">Shimia aestuarii</name>
    <dbReference type="NCBI Taxonomy" id="254406"/>
    <lineage>
        <taxon>Bacteria</taxon>
        <taxon>Pseudomonadati</taxon>
        <taxon>Pseudomonadota</taxon>
        <taxon>Alphaproteobacteria</taxon>
        <taxon>Rhodobacterales</taxon>
        <taxon>Roseobacteraceae</taxon>
    </lineage>
</organism>
<evidence type="ECO:0000313" key="6">
    <source>
        <dbReference type="EMBL" id="SFM14584.1"/>
    </source>
</evidence>
<dbReference type="InterPro" id="IPR038665">
    <property type="entry name" value="Voltage-dep_anion_channel_sf"/>
</dbReference>
<evidence type="ECO:0000256" key="2">
    <source>
        <dbReference type="ARBA" id="ARBA00022692"/>
    </source>
</evidence>
<feature type="transmembrane region" description="Helical" evidence="5">
    <location>
        <begin position="233"/>
        <end position="251"/>
    </location>
</feature>
<dbReference type="RefSeq" id="WP_242654775.1">
    <property type="nucleotide sequence ID" value="NZ_FOTQ01000004.1"/>
</dbReference>
<proteinExistence type="predicted"/>
<keyword evidence="3 5" id="KW-1133">Transmembrane helix</keyword>
<feature type="transmembrane region" description="Helical" evidence="5">
    <location>
        <begin position="290"/>
        <end position="311"/>
    </location>
</feature>
<evidence type="ECO:0000256" key="5">
    <source>
        <dbReference type="SAM" id="Phobius"/>
    </source>
</evidence>
<comment type="subcellular location">
    <subcellularLocation>
        <location evidence="1">Membrane</location>
        <topology evidence="1">Multi-pass membrane protein</topology>
    </subcellularLocation>
</comment>
<keyword evidence="2 5" id="KW-0812">Transmembrane</keyword>
<feature type="transmembrane region" description="Helical" evidence="5">
    <location>
        <begin position="149"/>
        <end position="169"/>
    </location>
</feature>
<dbReference type="InterPro" id="IPR004695">
    <property type="entry name" value="SLAC1/Mae1/Ssu1/TehA"/>
</dbReference>
<dbReference type="PANTHER" id="PTHR37955">
    <property type="entry name" value="TELLURITE RESISTANCE PROTEIN TEHA"/>
    <property type="match status" value="1"/>
</dbReference>
<dbReference type="Pfam" id="PF03595">
    <property type="entry name" value="SLAC1"/>
    <property type="match status" value="1"/>
</dbReference>
<dbReference type="Gene3D" id="1.50.10.150">
    <property type="entry name" value="Voltage-dependent anion channel"/>
    <property type="match status" value="1"/>
</dbReference>
<feature type="transmembrane region" description="Helical" evidence="5">
    <location>
        <begin position="116"/>
        <end position="137"/>
    </location>
</feature>
<protein>
    <submittedName>
        <fullName evidence="6">Tellurite resistance protein</fullName>
    </submittedName>
</protein>